<protein>
    <submittedName>
        <fullName evidence="3">Uncharacterized protein</fullName>
    </submittedName>
</protein>
<organism evidence="3 4">
    <name type="scientific">Eleginops maclovinus</name>
    <name type="common">Patagonian blennie</name>
    <name type="synonym">Eleginus maclovinus</name>
    <dbReference type="NCBI Taxonomy" id="56733"/>
    <lineage>
        <taxon>Eukaryota</taxon>
        <taxon>Metazoa</taxon>
        <taxon>Chordata</taxon>
        <taxon>Craniata</taxon>
        <taxon>Vertebrata</taxon>
        <taxon>Euteleostomi</taxon>
        <taxon>Actinopterygii</taxon>
        <taxon>Neopterygii</taxon>
        <taxon>Teleostei</taxon>
        <taxon>Neoteleostei</taxon>
        <taxon>Acanthomorphata</taxon>
        <taxon>Eupercaria</taxon>
        <taxon>Perciformes</taxon>
        <taxon>Notothenioidei</taxon>
        <taxon>Eleginopidae</taxon>
        <taxon>Eleginops</taxon>
    </lineage>
</organism>
<accession>A0AAN8AYN1</accession>
<feature type="compositionally biased region" description="Basic and acidic residues" evidence="1">
    <location>
        <begin position="83"/>
        <end position="93"/>
    </location>
</feature>
<proteinExistence type="predicted"/>
<comment type="caution">
    <text evidence="3">The sequence shown here is derived from an EMBL/GenBank/DDBJ whole genome shotgun (WGS) entry which is preliminary data.</text>
</comment>
<feature type="region of interest" description="Disordered" evidence="1">
    <location>
        <begin position="21"/>
        <end position="93"/>
    </location>
</feature>
<feature type="compositionally biased region" description="Acidic residues" evidence="1">
    <location>
        <begin position="29"/>
        <end position="38"/>
    </location>
</feature>
<evidence type="ECO:0000313" key="3">
    <source>
        <dbReference type="EMBL" id="KAK5874557.1"/>
    </source>
</evidence>
<reference evidence="3 4" key="2">
    <citation type="journal article" date="2023" name="Mol. Biol. Evol.">
        <title>Genomics of Secondarily Temperate Adaptation in the Only Non-Antarctic Icefish.</title>
        <authorList>
            <person name="Rivera-Colon A.G."/>
            <person name="Rayamajhi N."/>
            <person name="Minhas B.F."/>
            <person name="Madrigal G."/>
            <person name="Bilyk K.T."/>
            <person name="Yoon V."/>
            <person name="Hune M."/>
            <person name="Gregory S."/>
            <person name="Cheng C.H.C."/>
            <person name="Catchen J.M."/>
        </authorList>
    </citation>
    <scope>NUCLEOTIDE SEQUENCE [LARGE SCALE GENOMIC DNA]</scope>
    <source>
        <strain evidence="3">JMC-PN-2008</strain>
    </source>
</reference>
<sequence length="199" mass="22529">MSFSVKELCEMVNVSYDRELEANVRVSNEEEDSVESDGGDTAANEDSLESDNDNLTESDSEDSLEHDPENDPDYTPVNEDAVAVDRGRSRKRANPDAWKDFSKVNICKSIRPGSKVGDPTVHDLRAVRYNVDGSMEFKLLHSDNWQPFTSPSLRKTCVSVAPLYTSPQKIKALKFKHLQELKHVLPKDFHPFYDALDHE</sequence>
<reference evidence="3 4" key="1">
    <citation type="journal article" date="2023" name="Genes (Basel)">
        <title>Chromosome-Level Genome Assembly and Circadian Gene Repertoire of the Patagonia Blennie Eleginops maclovinus-The Closest Ancestral Proxy of Antarctic Cryonotothenioids.</title>
        <authorList>
            <person name="Cheng C.C."/>
            <person name="Rivera-Colon A.G."/>
            <person name="Minhas B.F."/>
            <person name="Wilson L."/>
            <person name="Rayamajhi N."/>
            <person name="Vargas-Chacoff L."/>
            <person name="Catchen J.M."/>
        </authorList>
    </citation>
    <scope>NUCLEOTIDE SEQUENCE [LARGE SCALE GENOMIC DNA]</scope>
    <source>
        <strain evidence="3">JMC-PN-2008</strain>
    </source>
</reference>
<dbReference type="EMBL" id="JAUZQC010000003">
    <property type="protein sequence ID" value="KAK5874557.1"/>
    <property type="molecule type" value="Genomic_DNA"/>
</dbReference>
<name>A0AAN8AYN1_ELEMC</name>
<dbReference type="AlphaFoldDB" id="A0AAN8AYN1"/>
<dbReference type="Proteomes" id="UP001346869">
    <property type="component" value="Unassembled WGS sequence"/>
</dbReference>
<gene>
    <name evidence="2" type="ORF">PBY51_000001</name>
    <name evidence="3" type="ORF">PBY51_019493</name>
</gene>
<evidence type="ECO:0000313" key="2">
    <source>
        <dbReference type="EMBL" id="KAK5862936.1"/>
    </source>
</evidence>
<dbReference type="EMBL" id="JAUZQC010000011">
    <property type="protein sequence ID" value="KAK5862936.1"/>
    <property type="molecule type" value="Genomic_DNA"/>
</dbReference>
<evidence type="ECO:0000313" key="4">
    <source>
        <dbReference type="Proteomes" id="UP001346869"/>
    </source>
</evidence>
<feature type="compositionally biased region" description="Acidic residues" evidence="1">
    <location>
        <begin position="46"/>
        <end position="62"/>
    </location>
</feature>
<evidence type="ECO:0000256" key="1">
    <source>
        <dbReference type="SAM" id="MobiDB-lite"/>
    </source>
</evidence>
<keyword evidence="4" id="KW-1185">Reference proteome</keyword>